<keyword evidence="6 9" id="KW-0812">Transmembrane</keyword>
<feature type="region of interest" description="Disordered" evidence="10">
    <location>
        <begin position="27"/>
        <end position="49"/>
    </location>
</feature>
<evidence type="ECO:0000256" key="8">
    <source>
        <dbReference type="ARBA" id="ARBA00023136"/>
    </source>
</evidence>
<evidence type="ECO:0000313" key="13">
    <source>
        <dbReference type="EMBL" id="PIT93245.1"/>
    </source>
</evidence>
<dbReference type="InterPro" id="IPR003004">
    <property type="entry name" value="GspF/PilC"/>
</dbReference>
<dbReference type="PROSITE" id="PS00874">
    <property type="entry name" value="T2SP_F"/>
    <property type="match status" value="1"/>
</dbReference>
<keyword evidence="7 11" id="KW-1133">Transmembrane helix</keyword>
<evidence type="ECO:0000256" key="11">
    <source>
        <dbReference type="SAM" id="Phobius"/>
    </source>
</evidence>
<dbReference type="InterPro" id="IPR018076">
    <property type="entry name" value="T2SS_GspF_dom"/>
</dbReference>
<protein>
    <recommendedName>
        <fullName evidence="12">Type II secretion system protein GspF domain-containing protein</fullName>
    </recommendedName>
</protein>
<dbReference type="PANTHER" id="PTHR30012">
    <property type="entry name" value="GENERAL SECRETION PATHWAY PROTEIN"/>
    <property type="match status" value="1"/>
</dbReference>
<feature type="domain" description="Type II secretion system protein GspF" evidence="12">
    <location>
        <begin position="71"/>
        <end position="194"/>
    </location>
</feature>
<dbReference type="AlphaFoldDB" id="A0A2M6WKC6"/>
<dbReference type="InterPro" id="IPR042094">
    <property type="entry name" value="T2SS_GspF_sf"/>
</dbReference>
<keyword evidence="5" id="KW-0997">Cell inner membrane</keyword>
<dbReference type="FunFam" id="1.20.81.30:FF:000001">
    <property type="entry name" value="Type II secretion system protein F"/>
    <property type="match status" value="1"/>
</dbReference>
<dbReference type="PRINTS" id="PR00812">
    <property type="entry name" value="BCTERIALGSPF"/>
</dbReference>
<keyword evidence="8 11" id="KW-0472">Membrane</keyword>
<evidence type="ECO:0000259" key="12">
    <source>
        <dbReference type="Pfam" id="PF00482"/>
    </source>
</evidence>
<dbReference type="GO" id="GO:0009306">
    <property type="term" value="P:protein secretion"/>
    <property type="evidence" value="ECO:0007669"/>
    <property type="project" value="InterPro"/>
</dbReference>
<dbReference type="Gene3D" id="1.20.81.30">
    <property type="entry name" value="Type II secretion system (T2SS), domain F"/>
    <property type="match status" value="2"/>
</dbReference>
<feature type="transmembrane region" description="Helical" evidence="11">
    <location>
        <begin position="378"/>
        <end position="399"/>
    </location>
</feature>
<organism evidence="13 14">
    <name type="scientific">Candidatus Harrisonbacteria bacterium CG10_big_fil_rev_8_21_14_0_10_38_8</name>
    <dbReference type="NCBI Taxonomy" id="1974582"/>
    <lineage>
        <taxon>Bacteria</taxon>
        <taxon>Candidatus Harrisoniibacteriota</taxon>
    </lineage>
</organism>
<comment type="subcellular location">
    <subcellularLocation>
        <location evidence="1">Cell inner membrane</location>
        <topology evidence="1">Multi-pass membrane protein</topology>
    </subcellularLocation>
    <subcellularLocation>
        <location evidence="9">Cell membrane</location>
        <topology evidence="9">Multi-pass membrane protein</topology>
    </subcellularLocation>
</comment>
<sequence>MKKFYESLENSGKIYIDMEEDIKKKETFSQESQGMVEKSGKKKKEAKAPSTFEQMTQNLFLRVSLQERVLFARHLAVGIKAGMTLQDSLRLILRQSKSSAMKKILNQIIEDTSAGMYLSASMQRFQGVFGQLFINIVNVGETSGTLSENLSYLAQEMKKAKDLRSKVKGAMIYPMVILVATLGIVGGLMIGIFPKILPVFANLKVELPITTKILIAVSNFVTAYTLWIVLGIIFSILAVWVVSHYEWYKRAWHFMLLRLPIIGKIVVKVNISNITRIMGLLLNSGVQVIEAVNITATALENRMYRRELKTAAETLRRGEFFSIYLAKNERMFPIIVVNMIQVGENTGNLVDNLQYLSEFYEQEVDEVLKNMSSIIEPFLLLFMGLLVGFIALSVITPIYQISESLTL</sequence>
<keyword evidence="4" id="KW-1003">Cell membrane</keyword>
<dbReference type="Proteomes" id="UP000229112">
    <property type="component" value="Unassembled WGS sequence"/>
</dbReference>
<comment type="similarity">
    <text evidence="2 9">Belongs to the GSP F family.</text>
</comment>
<proteinExistence type="inferred from homology"/>
<feature type="transmembrane region" description="Helical" evidence="11">
    <location>
        <begin position="171"/>
        <end position="193"/>
    </location>
</feature>
<comment type="caution">
    <text evidence="13">The sequence shown here is derived from an EMBL/GenBank/DDBJ whole genome shotgun (WGS) entry which is preliminary data.</text>
</comment>
<dbReference type="InterPro" id="IPR001992">
    <property type="entry name" value="T2SS_GspF/T4SS_PilC_CS"/>
</dbReference>
<feature type="transmembrane region" description="Helical" evidence="11">
    <location>
        <begin position="213"/>
        <end position="242"/>
    </location>
</feature>
<evidence type="ECO:0000256" key="9">
    <source>
        <dbReference type="RuleBase" id="RU003923"/>
    </source>
</evidence>
<evidence type="ECO:0000256" key="10">
    <source>
        <dbReference type="SAM" id="MobiDB-lite"/>
    </source>
</evidence>
<evidence type="ECO:0000256" key="5">
    <source>
        <dbReference type="ARBA" id="ARBA00022519"/>
    </source>
</evidence>
<dbReference type="Pfam" id="PF00482">
    <property type="entry name" value="T2SSF"/>
    <property type="match status" value="2"/>
</dbReference>
<evidence type="ECO:0000256" key="4">
    <source>
        <dbReference type="ARBA" id="ARBA00022475"/>
    </source>
</evidence>
<gene>
    <name evidence="13" type="ORF">COU06_00920</name>
</gene>
<dbReference type="PANTHER" id="PTHR30012:SF0">
    <property type="entry name" value="TYPE II SECRETION SYSTEM PROTEIN F-RELATED"/>
    <property type="match status" value="1"/>
</dbReference>
<feature type="domain" description="Type II secretion system protein GspF" evidence="12">
    <location>
        <begin position="275"/>
        <end position="397"/>
    </location>
</feature>
<name>A0A2M6WKC6_9BACT</name>
<evidence type="ECO:0000256" key="7">
    <source>
        <dbReference type="ARBA" id="ARBA00022989"/>
    </source>
</evidence>
<evidence type="ECO:0000256" key="1">
    <source>
        <dbReference type="ARBA" id="ARBA00004429"/>
    </source>
</evidence>
<evidence type="ECO:0000256" key="6">
    <source>
        <dbReference type="ARBA" id="ARBA00022692"/>
    </source>
</evidence>
<evidence type="ECO:0000256" key="2">
    <source>
        <dbReference type="ARBA" id="ARBA00005745"/>
    </source>
</evidence>
<dbReference type="GO" id="GO:0005886">
    <property type="term" value="C:plasma membrane"/>
    <property type="evidence" value="ECO:0007669"/>
    <property type="project" value="UniProtKB-SubCell"/>
</dbReference>
<reference evidence="14" key="1">
    <citation type="submission" date="2017-09" db="EMBL/GenBank/DDBJ databases">
        <title>Depth-based differentiation of microbial function through sediment-hosted aquifers and enrichment of novel symbionts in the deep terrestrial subsurface.</title>
        <authorList>
            <person name="Probst A.J."/>
            <person name="Ladd B."/>
            <person name="Jarett J.K."/>
            <person name="Geller-Mcgrath D.E."/>
            <person name="Sieber C.M.K."/>
            <person name="Emerson J.B."/>
            <person name="Anantharaman K."/>
            <person name="Thomas B.C."/>
            <person name="Malmstrom R."/>
            <person name="Stieglmeier M."/>
            <person name="Klingl A."/>
            <person name="Woyke T."/>
            <person name="Ryan C.M."/>
            <person name="Banfield J.F."/>
        </authorList>
    </citation>
    <scope>NUCLEOTIDE SEQUENCE [LARGE SCALE GENOMIC DNA]</scope>
</reference>
<keyword evidence="3 9" id="KW-0813">Transport</keyword>
<accession>A0A2M6WKC6</accession>
<evidence type="ECO:0000313" key="14">
    <source>
        <dbReference type="Proteomes" id="UP000229112"/>
    </source>
</evidence>
<evidence type="ECO:0000256" key="3">
    <source>
        <dbReference type="ARBA" id="ARBA00022448"/>
    </source>
</evidence>
<dbReference type="EMBL" id="PFAY01000007">
    <property type="protein sequence ID" value="PIT93245.1"/>
    <property type="molecule type" value="Genomic_DNA"/>
</dbReference>